<evidence type="ECO:0000256" key="5">
    <source>
        <dbReference type="PIRSR" id="PIRSR036289-51"/>
    </source>
</evidence>
<dbReference type="InterPro" id="IPR037018">
    <property type="entry name" value="GH65_N"/>
</dbReference>
<keyword evidence="3" id="KW-0808">Transferase</keyword>
<accession>A0AAW5QX10</accession>
<organism evidence="9 10">
    <name type="scientific">Microbaculum marinisediminis</name>
    <dbReference type="NCBI Taxonomy" id="2931392"/>
    <lineage>
        <taxon>Bacteria</taxon>
        <taxon>Pseudomonadati</taxon>
        <taxon>Pseudomonadota</taxon>
        <taxon>Alphaproteobacteria</taxon>
        <taxon>Hyphomicrobiales</taxon>
        <taxon>Tepidamorphaceae</taxon>
        <taxon>Microbaculum</taxon>
    </lineage>
</organism>
<dbReference type="SUPFAM" id="SSF48208">
    <property type="entry name" value="Six-hairpin glycosidases"/>
    <property type="match status" value="1"/>
</dbReference>
<dbReference type="PIRSF" id="PIRSF036289">
    <property type="entry name" value="Glycosyl_hydrolase_malt_phosph"/>
    <property type="match status" value="1"/>
</dbReference>
<dbReference type="EMBL" id="JALIDZ010000003">
    <property type="protein sequence ID" value="MCT8971532.1"/>
    <property type="molecule type" value="Genomic_DNA"/>
</dbReference>
<proteinExistence type="inferred from homology"/>
<reference evidence="9 10" key="1">
    <citation type="submission" date="2022-04" db="EMBL/GenBank/DDBJ databases">
        <authorList>
            <person name="Ye Y.-Q."/>
            <person name="Du Z.-J."/>
        </authorList>
    </citation>
    <scope>NUCLEOTIDE SEQUENCE [LARGE SCALE GENOMIC DNA]</scope>
    <source>
        <strain evidence="9 10">A6E488</strain>
    </source>
</reference>
<dbReference type="SUPFAM" id="SSF74650">
    <property type="entry name" value="Galactose mutarotase-like"/>
    <property type="match status" value="1"/>
</dbReference>
<dbReference type="Gene3D" id="1.50.10.10">
    <property type="match status" value="1"/>
</dbReference>
<dbReference type="GO" id="GO:0016757">
    <property type="term" value="F:glycosyltransferase activity"/>
    <property type="evidence" value="ECO:0007669"/>
    <property type="project" value="UniProtKB-KW"/>
</dbReference>
<keyword evidence="9" id="KW-0378">Hydrolase</keyword>
<evidence type="ECO:0000313" key="9">
    <source>
        <dbReference type="EMBL" id="MCT8971532.1"/>
    </source>
</evidence>
<dbReference type="InterPro" id="IPR008928">
    <property type="entry name" value="6-hairpin_glycosidase_sf"/>
</dbReference>
<evidence type="ECO:0000256" key="2">
    <source>
        <dbReference type="ARBA" id="ARBA00022676"/>
    </source>
</evidence>
<dbReference type="GO" id="GO:0004553">
    <property type="term" value="F:hydrolase activity, hydrolyzing O-glycosyl compounds"/>
    <property type="evidence" value="ECO:0007669"/>
    <property type="project" value="TreeGrafter"/>
</dbReference>
<evidence type="ECO:0000313" key="10">
    <source>
        <dbReference type="Proteomes" id="UP001320898"/>
    </source>
</evidence>
<evidence type="ECO:0000259" key="7">
    <source>
        <dbReference type="Pfam" id="PF03633"/>
    </source>
</evidence>
<dbReference type="Pfam" id="PF03633">
    <property type="entry name" value="Glyco_hydro_65C"/>
    <property type="match status" value="1"/>
</dbReference>
<evidence type="ECO:0000259" key="6">
    <source>
        <dbReference type="Pfam" id="PF03632"/>
    </source>
</evidence>
<feature type="domain" description="Glycoside hydrolase family 65 central catalytic" evidence="6">
    <location>
        <begin position="319"/>
        <end position="715"/>
    </location>
</feature>
<dbReference type="PANTHER" id="PTHR11051:SF8">
    <property type="entry name" value="PROTEIN-GLUCOSYLGALACTOSYLHYDROXYLYSINE GLUCOSIDASE"/>
    <property type="match status" value="1"/>
</dbReference>
<feature type="binding site" evidence="5">
    <location>
        <begin position="616"/>
        <end position="617"/>
    </location>
    <ligand>
        <name>substrate</name>
    </ligand>
</feature>
<dbReference type="InterPro" id="IPR011013">
    <property type="entry name" value="Gal_mutarotase_sf_dom"/>
</dbReference>
<dbReference type="Proteomes" id="UP001320898">
    <property type="component" value="Unassembled WGS sequence"/>
</dbReference>
<protein>
    <submittedName>
        <fullName evidence="9">Beta-phosphoglucomutase family hydrolase</fullName>
    </submittedName>
</protein>
<evidence type="ECO:0000256" key="3">
    <source>
        <dbReference type="ARBA" id="ARBA00022679"/>
    </source>
</evidence>
<comment type="caution">
    <text evidence="9">The sequence shown here is derived from an EMBL/GenBank/DDBJ whole genome shotgun (WGS) entry which is preliminary data.</text>
</comment>
<dbReference type="Gene3D" id="2.70.98.40">
    <property type="entry name" value="Glycoside hydrolase, family 65, N-terminal domain"/>
    <property type="match status" value="1"/>
</dbReference>
<dbReference type="InterPro" id="IPR005195">
    <property type="entry name" value="Glyco_hydro_65_M"/>
</dbReference>
<dbReference type="RefSeq" id="WP_261615112.1">
    <property type="nucleotide sequence ID" value="NZ_JALIDZ010000003.1"/>
</dbReference>
<keyword evidence="2" id="KW-0328">Glycosyltransferase</keyword>
<dbReference type="PANTHER" id="PTHR11051">
    <property type="entry name" value="GLYCOSYL HYDROLASE-RELATED"/>
    <property type="match status" value="1"/>
</dbReference>
<dbReference type="Pfam" id="PF03636">
    <property type="entry name" value="Glyco_hydro_65N"/>
    <property type="match status" value="1"/>
</dbReference>
<evidence type="ECO:0000256" key="1">
    <source>
        <dbReference type="ARBA" id="ARBA00006768"/>
    </source>
</evidence>
<evidence type="ECO:0000256" key="4">
    <source>
        <dbReference type="PIRSR" id="PIRSR036289-50"/>
    </source>
</evidence>
<feature type="active site" description="Proton donor" evidence="4">
    <location>
        <position position="495"/>
    </location>
</feature>
<gene>
    <name evidence="9" type="ORF">MUB46_06675</name>
</gene>
<dbReference type="GO" id="GO:0030246">
    <property type="term" value="F:carbohydrate binding"/>
    <property type="evidence" value="ECO:0007669"/>
    <property type="project" value="InterPro"/>
</dbReference>
<dbReference type="FunFam" id="1.50.10.10:FF:000053">
    <property type="entry name" value="Putative glycosyl hydrolase"/>
    <property type="match status" value="1"/>
</dbReference>
<name>A0AAW5QX10_9HYPH</name>
<dbReference type="Pfam" id="PF03632">
    <property type="entry name" value="Glyco_hydro_65m"/>
    <property type="match status" value="1"/>
</dbReference>
<dbReference type="AlphaFoldDB" id="A0AAW5QX10"/>
<evidence type="ECO:0000259" key="8">
    <source>
        <dbReference type="Pfam" id="PF03636"/>
    </source>
</evidence>
<dbReference type="InterPro" id="IPR005196">
    <property type="entry name" value="Glyco_hydro_65_N"/>
</dbReference>
<keyword evidence="10" id="KW-1185">Reference proteome</keyword>
<sequence>MADDGWKLIYDGFVPAEERLREALCTLGNGYFATRGAAEEADADDIHYPGTYLAGGYNRLTTDIAGRTVENEDLVNLPNWLPLRFRPDGGEWLDLCHVEVLEYRQALDLETGLLERHMRVRDPEGRETSVATRRIVHMGQAHIAALEMQLRPENWSGRMEVRSALDGRVVNGGVERYRALSNKHLAPLEASSVGEDGVLLLTETTQSHIRIAQAATTRLFRNGEPVDVERHGIHENDYVGQDLWFAVAERQAVTIEKVVALFTSRDRAISEPRDAALQAVAAAERFPALVASHALVWRTLWDRCDIALVGNDRTQIDLRLHTFHLLQTVSPNTAELDAGVPARGLHGEAYRGHIFWDELFILPFLNFHLPEVTRSLLLYRYRRLPAARRLAREAGHRGAMYPWQSGSSGREESQVLHLNPRSGRWTHDNSRLQRHVGAAIAYNVWRYWQTTGDREFLAYYGAEMLIEIARFWASVATFNEMLGRYEIRGVMGPDEFHDRYPWHEAPGLDNNAYTNLMATWVLRRAIEVLDHIGTERRDELERLIGVDADEVADWDRISRKMRVVFLEDGVIAQFEGYDRLEEFDWEAYRQKYDDIQRLDRILEAEGDTVNRYKVSKQADVLMLFYLFSADELRDLFALLGYRLEPEAIPRNIDYYVRRTSNGSTLSRVVHSWVLARSDRARSWAILDEALESDVADIQGGTTAEGVHLGAMAGTVDLVQRGQIALEFREDALCISPCLPADLQGLSLKLIYRGYWLYLRIGCDDLTVSAPHGWAGPDRIGVRNHFHDFGAGDVLRFRCQTIDGGVRPHPGRVERTRERVE</sequence>
<dbReference type="InterPro" id="IPR012341">
    <property type="entry name" value="6hp_glycosidase-like_sf"/>
</dbReference>
<dbReference type="InterPro" id="IPR017045">
    <property type="entry name" value="Malt_Pase/Glycosyl_Hdrlase"/>
</dbReference>
<dbReference type="InterPro" id="IPR005194">
    <property type="entry name" value="Glyco_hydro_65_C"/>
</dbReference>
<feature type="binding site" evidence="5">
    <location>
        <begin position="356"/>
        <end position="357"/>
    </location>
    <ligand>
        <name>substrate</name>
    </ligand>
</feature>
<dbReference type="Gene3D" id="2.60.420.10">
    <property type="entry name" value="Maltose phosphorylase, domain 3"/>
    <property type="match status" value="1"/>
</dbReference>
<comment type="similarity">
    <text evidence="1">Belongs to the glycosyl hydrolase 65 family.</text>
</comment>
<feature type="domain" description="Glycoside hydrolase family 65 C-terminal" evidence="7">
    <location>
        <begin position="725"/>
        <end position="776"/>
    </location>
</feature>
<dbReference type="GO" id="GO:0005975">
    <property type="term" value="P:carbohydrate metabolic process"/>
    <property type="evidence" value="ECO:0007669"/>
    <property type="project" value="InterPro"/>
</dbReference>
<feature type="domain" description="Glycoside hydrolase family 65 N-terminal" evidence="8">
    <location>
        <begin position="10"/>
        <end position="265"/>
    </location>
</feature>